<gene>
    <name evidence="2" type="ORF">Plo01_38930</name>
</gene>
<reference evidence="2 3" key="1">
    <citation type="submission" date="2021-01" db="EMBL/GenBank/DDBJ databases">
        <title>Whole genome shotgun sequence of Planobispora longispora NBRC 13918.</title>
        <authorList>
            <person name="Komaki H."/>
            <person name="Tamura T."/>
        </authorList>
    </citation>
    <scope>NUCLEOTIDE SEQUENCE [LARGE SCALE GENOMIC DNA]</scope>
    <source>
        <strain evidence="2 3">NBRC 13918</strain>
    </source>
</reference>
<dbReference type="RefSeq" id="WP_203892039.1">
    <property type="nucleotide sequence ID" value="NZ_BOOH01000031.1"/>
</dbReference>
<dbReference type="InterPro" id="IPR050471">
    <property type="entry name" value="AB_hydrolase"/>
</dbReference>
<sequence length="265" mass="27344">MTTAFQTVTSADGTAIAFEAVGGGRPVILVGGAFNDCSTVAGLAAALAPDFTAVAYDRRGRGDSGDGESYAVEREIEDIAALIKHVGGSAAVFGHSSGAILAVEAARTGLPIDRLAVYEPPYVVDDSRERPGADLAERLRVLIGQGRRDDAAALFLTEAVDVPAEMVAGMRSAPVWDRFTGLAHTLPYDVTICGPGNVLPADGLATITVPTLAIDGALSPGWALAATRAVADAVPGARHLTLEGQDHGVLHHPDALRPVLLDFFA</sequence>
<dbReference type="SUPFAM" id="SSF53474">
    <property type="entry name" value="alpha/beta-Hydrolases"/>
    <property type="match status" value="1"/>
</dbReference>
<evidence type="ECO:0000313" key="2">
    <source>
        <dbReference type="EMBL" id="GIH77464.1"/>
    </source>
</evidence>
<dbReference type="Gene3D" id="3.40.50.1820">
    <property type="entry name" value="alpha/beta hydrolase"/>
    <property type="match status" value="1"/>
</dbReference>
<dbReference type="InterPro" id="IPR000073">
    <property type="entry name" value="AB_hydrolase_1"/>
</dbReference>
<proteinExistence type="predicted"/>
<dbReference type="InterPro" id="IPR029058">
    <property type="entry name" value="AB_hydrolase_fold"/>
</dbReference>
<evidence type="ECO:0000313" key="3">
    <source>
        <dbReference type="Proteomes" id="UP000616724"/>
    </source>
</evidence>
<accession>A0A8J3W5H2</accession>
<comment type="caution">
    <text evidence="2">The sequence shown here is derived from an EMBL/GenBank/DDBJ whole genome shotgun (WGS) entry which is preliminary data.</text>
</comment>
<dbReference type="Pfam" id="PF12697">
    <property type="entry name" value="Abhydrolase_6"/>
    <property type="match status" value="1"/>
</dbReference>
<dbReference type="AlphaFoldDB" id="A0A8J3W5H2"/>
<dbReference type="PANTHER" id="PTHR43433">
    <property type="entry name" value="HYDROLASE, ALPHA/BETA FOLD FAMILY PROTEIN"/>
    <property type="match status" value="1"/>
</dbReference>
<feature type="domain" description="AB hydrolase-1" evidence="1">
    <location>
        <begin position="27"/>
        <end position="256"/>
    </location>
</feature>
<dbReference type="Proteomes" id="UP000616724">
    <property type="component" value="Unassembled WGS sequence"/>
</dbReference>
<evidence type="ECO:0000259" key="1">
    <source>
        <dbReference type="Pfam" id="PF12697"/>
    </source>
</evidence>
<name>A0A8J3W5H2_9ACTN</name>
<keyword evidence="2" id="KW-0378">Hydrolase</keyword>
<protein>
    <submittedName>
        <fullName evidence="2">Alpha/beta hydrolase</fullName>
    </submittedName>
</protein>
<dbReference type="PANTHER" id="PTHR43433:SF5">
    <property type="entry name" value="AB HYDROLASE-1 DOMAIN-CONTAINING PROTEIN"/>
    <property type="match status" value="1"/>
</dbReference>
<keyword evidence="3" id="KW-1185">Reference proteome</keyword>
<organism evidence="2 3">
    <name type="scientific">Planobispora longispora</name>
    <dbReference type="NCBI Taxonomy" id="28887"/>
    <lineage>
        <taxon>Bacteria</taxon>
        <taxon>Bacillati</taxon>
        <taxon>Actinomycetota</taxon>
        <taxon>Actinomycetes</taxon>
        <taxon>Streptosporangiales</taxon>
        <taxon>Streptosporangiaceae</taxon>
        <taxon>Planobispora</taxon>
    </lineage>
</organism>
<dbReference type="GO" id="GO:0016787">
    <property type="term" value="F:hydrolase activity"/>
    <property type="evidence" value="ECO:0007669"/>
    <property type="project" value="UniProtKB-KW"/>
</dbReference>
<dbReference type="EMBL" id="BOOH01000031">
    <property type="protein sequence ID" value="GIH77464.1"/>
    <property type="molecule type" value="Genomic_DNA"/>
</dbReference>